<gene>
    <name evidence="1" type="ORF">C3B55_00701</name>
</gene>
<evidence type="ECO:0000313" key="1">
    <source>
        <dbReference type="EMBL" id="QAX82024.1"/>
    </source>
</evidence>
<organism evidence="1 2">
    <name type="scientific">Candidatus Pseudomonas adelgestsugas</name>
    <dbReference type="NCBI Taxonomy" id="1302376"/>
    <lineage>
        <taxon>Bacteria</taxon>
        <taxon>Pseudomonadati</taxon>
        <taxon>Pseudomonadota</taxon>
        <taxon>Gammaproteobacteria</taxon>
        <taxon>Pseudomonadales</taxon>
        <taxon>Pseudomonadaceae</taxon>
        <taxon>Pseudomonas</taxon>
    </lineage>
</organism>
<accession>A0ABX5R922</accession>
<evidence type="ECO:0000313" key="2">
    <source>
        <dbReference type="Proteomes" id="UP000288953"/>
    </source>
</evidence>
<keyword evidence="2" id="KW-1185">Reference proteome</keyword>
<sequence length="44" mass="5272">MVQSVEHYLLRLNSIAISNLDNYHYIKDYIDHHCTAYQLVNILH</sequence>
<name>A0ABX5R922_9PSED</name>
<dbReference type="Proteomes" id="UP000288953">
    <property type="component" value="Chromosome"/>
</dbReference>
<proteinExistence type="predicted"/>
<reference evidence="1 2" key="1">
    <citation type="journal article" date="2018" name="Genome Biol. Evol.">
        <title>Partnering With a Pest: Genomes of Hemlock Woolly Adelgid Symbionts Reveal Atypical Nutritional Provisioning Patterns in Dual-Obligate Bacteria.</title>
        <authorList>
            <person name="Weglarz K.M."/>
            <person name="Havill N.P."/>
            <person name="Burke G.R."/>
            <person name="von Dohlen C.D."/>
        </authorList>
    </citation>
    <scope>NUCLEOTIDE SEQUENCE [LARGE SCALE GENOMIC DNA]</scope>
    <source>
        <strain evidence="1 2">HWA_ENA</strain>
    </source>
</reference>
<protein>
    <recommendedName>
        <fullName evidence="3">Integrase SAM-like N-terminal domain-containing protein</fullName>
    </recommendedName>
</protein>
<evidence type="ECO:0008006" key="3">
    <source>
        <dbReference type="Google" id="ProtNLM"/>
    </source>
</evidence>
<dbReference type="EMBL" id="CP026512">
    <property type="protein sequence ID" value="QAX82024.1"/>
    <property type="molecule type" value="Genomic_DNA"/>
</dbReference>